<sequence>MVVKRLQDFESPYISQRCVKGMHRIVLRKNFWDPSIDLDVMGDRVGLNLLYAQTVQDVERGWILTNREIQRQLAALQAKGAKRENSDSDQSLPANQEEEEEMVDDLTPSTSPPHNLLHAWKPLLGKSEISGAEQIVASGERQSVAATLMDTVEPARSVPAPGFSDVQVEDLQEIIGQHQQQQTIQEILEEEDEEQEEQQPTQEDDVNPGEPTTRQLTELLTNISRLSEQLKEYDTRPLPQNLFFPVLDKGMEEYKALYMSRVNARQQALITRYLCKAQPDDDTTNDDIEVLGDLLVEELPQDFEGFDAEKINSLISVFGTSKNTKVLWISTIPAVHL</sequence>
<reference evidence="4" key="1">
    <citation type="journal article" date="2021" name="Sci. Adv.">
        <title>The American lobster genome reveals insights on longevity, neural, and immune adaptations.</title>
        <authorList>
            <person name="Polinski J.M."/>
            <person name="Zimin A.V."/>
            <person name="Clark K.F."/>
            <person name="Kohn A.B."/>
            <person name="Sadowski N."/>
            <person name="Timp W."/>
            <person name="Ptitsyn A."/>
            <person name="Khanna P."/>
            <person name="Romanova D.Y."/>
            <person name="Williams P."/>
            <person name="Greenwood S.J."/>
            <person name="Moroz L.L."/>
            <person name="Walt D.R."/>
            <person name="Bodnar A.G."/>
        </authorList>
    </citation>
    <scope>NUCLEOTIDE SEQUENCE</scope>
    <source>
        <strain evidence="4">GMGI-L3</strain>
    </source>
</reference>
<dbReference type="InterPro" id="IPR048767">
    <property type="entry name" value="SNX17-31_FERM_F2"/>
</dbReference>
<dbReference type="GO" id="GO:0005769">
    <property type="term" value="C:early endosome"/>
    <property type="evidence" value="ECO:0007669"/>
    <property type="project" value="TreeGrafter"/>
</dbReference>
<comment type="caution">
    <text evidence="4">The sequence shown here is derived from an EMBL/GenBank/DDBJ whole genome shotgun (WGS) entry which is preliminary data.</text>
</comment>
<evidence type="ECO:0000313" key="5">
    <source>
        <dbReference type="Proteomes" id="UP000747542"/>
    </source>
</evidence>
<dbReference type="Pfam" id="PF21271">
    <property type="entry name" value="SNX17-31_F2_FERM"/>
    <property type="match status" value="1"/>
</dbReference>
<name>A0A8J5TW30_HOMAM</name>
<proteinExistence type="predicted"/>
<dbReference type="GO" id="GO:0035091">
    <property type="term" value="F:phosphatidylinositol binding"/>
    <property type="evidence" value="ECO:0007669"/>
    <property type="project" value="TreeGrafter"/>
</dbReference>
<dbReference type="Gene3D" id="3.10.20.90">
    <property type="entry name" value="Phosphatidylinositol 3-kinase Catalytic Subunit, Chain A, domain 1"/>
    <property type="match status" value="1"/>
</dbReference>
<protein>
    <submittedName>
        <fullName evidence="4">Sorting nexin-17-like 1</fullName>
    </submittedName>
</protein>
<dbReference type="InterPro" id="IPR048763">
    <property type="entry name" value="SNX17-31_FERM_F1"/>
</dbReference>
<feature type="region of interest" description="Disordered" evidence="1">
    <location>
        <begin position="190"/>
        <end position="212"/>
    </location>
</feature>
<dbReference type="FunFam" id="1.20.80.60:FF:000001">
    <property type="entry name" value="Sorting nexin-17 isoform1"/>
    <property type="match status" value="1"/>
</dbReference>
<accession>A0A8J5TW30</accession>
<feature type="domain" description="Sortin nexin 17/31 FERM" evidence="2">
    <location>
        <begin position="33"/>
        <end position="84"/>
    </location>
</feature>
<dbReference type="Pfam" id="PF21273">
    <property type="entry name" value="SNX17-27-31_F1_FERM"/>
    <property type="match status" value="1"/>
</dbReference>
<keyword evidence="5" id="KW-1185">Reference proteome</keyword>
<dbReference type="GO" id="GO:0006886">
    <property type="term" value="P:intracellular protein transport"/>
    <property type="evidence" value="ECO:0007669"/>
    <property type="project" value="TreeGrafter"/>
</dbReference>
<dbReference type="PANTHER" id="PTHR12431:SF14">
    <property type="entry name" value="LD15323P"/>
    <property type="match status" value="1"/>
</dbReference>
<evidence type="ECO:0000259" key="3">
    <source>
        <dbReference type="Pfam" id="PF21273"/>
    </source>
</evidence>
<evidence type="ECO:0000259" key="2">
    <source>
        <dbReference type="Pfam" id="PF21271"/>
    </source>
</evidence>
<dbReference type="AlphaFoldDB" id="A0A8J5TW30"/>
<dbReference type="Gene3D" id="1.20.80.60">
    <property type="match status" value="1"/>
</dbReference>
<feature type="region of interest" description="Disordered" evidence="1">
    <location>
        <begin position="78"/>
        <end position="114"/>
    </location>
</feature>
<evidence type="ECO:0000313" key="4">
    <source>
        <dbReference type="EMBL" id="KAG7178098.1"/>
    </source>
</evidence>
<evidence type="ECO:0000256" key="1">
    <source>
        <dbReference type="SAM" id="MobiDB-lite"/>
    </source>
</evidence>
<dbReference type="Proteomes" id="UP000747542">
    <property type="component" value="Unassembled WGS sequence"/>
</dbReference>
<feature type="domain" description="Sortin nexin 17/31 FERM" evidence="3">
    <location>
        <begin position="2"/>
        <end position="32"/>
    </location>
</feature>
<dbReference type="EMBL" id="JAHLQT010000697">
    <property type="protein sequence ID" value="KAG7178098.1"/>
    <property type="molecule type" value="Genomic_DNA"/>
</dbReference>
<feature type="compositionally biased region" description="Acidic residues" evidence="1">
    <location>
        <begin position="190"/>
        <end position="207"/>
    </location>
</feature>
<organism evidence="4 5">
    <name type="scientific">Homarus americanus</name>
    <name type="common">American lobster</name>
    <dbReference type="NCBI Taxonomy" id="6706"/>
    <lineage>
        <taxon>Eukaryota</taxon>
        <taxon>Metazoa</taxon>
        <taxon>Ecdysozoa</taxon>
        <taxon>Arthropoda</taxon>
        <taxon>Crustacea</taxon>
        <taxon>Multicrustacea</taxon>
        <taxon>Malacostraca</taxon>
        <taxon>Eumalacostraca</taxon>
        <taxon>Eucarida</taxon>
        <taxon>Decapoda</taxon>
        <taxon>Pleocyemata</taxon>
        <taxon>Astacidea</taxon>
        <taxon>Nephropoidea</taxon>
        <taxon>Nephropidae</taxon>
        <taxon>Homarus</taxon>
    </lineage>
</organism>
<gene>
    <name evidence="4" type="primary">Snx17-L1</name>
    <name evidence="4" type="ORF">Hamer_G003868</name>
</gene>
<dbReference type="GO" id="GO:0032456">
    <property type="term" value="P:endocytic recycling"/>
    <property type="evidence" value="ECO:0007669"/>
    <property type="project" value="TreeGrafter"/>
</dbReference>
<dbReference type="PANTHER" id="PTHR12431">
    <property type="entry name" value="SORTING NEXIN 17 AND 27"/>
    <property type="match status" value="1"/>
</dbReference>